<dbReference type="KEGG" id="ccp:CHC_T00003141001"/>
<gene>
    <name evidence="2" type="ORF">CHC_T00003141001</name>
</gene>
<dbReference type="PhylomeDB" id="R7Q9I4"/>
<evidence type="ECO:0000313" key="3">
    <source>
        <dbReference type="Proteomes" id="UP000012073"/>
    </source>
</evidence>
<name>R7Q9I4_CHOCR</name>
<evidence type="ECO:0000313" key="2">
    <source>
        <dbReference type="EMBL" id="CDF34443.1"/>
    </source>
</evidence>
<dbReference type="GeneID" id="17321977"/>
<feature type="signal peptide" evidence="1">
    <location>
        <begin position="1"/>
        <end position="21"/>
    </location>
</feature>
<organism evidence="2 3">
    <name type="scientific">Chondrus crispus</name>
    <name type="common">Carrageen Irish moss</name>
    <name type="synonym">Polymorpha crispa</name>
    <dbReference type="NCBI Taxonomy" id="2769"/>
    <lineage>
        <taxon>Eukaryota</taxon>
        <taxon>Rhodophyta</taxon>
        <taxon>Florideophyceae</taxon>
        <taxon>Rhodymeniophycidae</taxon>
        <taxon>Gigartinales</taxon>
        <taxon>Gigartinaceae</taxon>
        <taxon>Chondrus</taxon>
    </lineage>
</organism>
<dbReference type="EMBL" id="HG001693">
    <property type="protein sequence ID" value="CDF34443.1"/>
    <property type="molecule type" value="Genomic_DNA"/>
</dbReference>
<accession>R7Q9I4</accession>
<keyword evidence="3" id="KW-1185">Reference proteome</keyword>
<dbReference type="Proteomes" id="UP000012073">
    <property type="component" value="Unassembled WGS sequence"/>
</dbReference>
<sequence length="292" mass="32115">MASRMITFALFCAALALTASAQCGKTCRFRFCRLSDMSLRGKGARTFLRAPFTSLSGVICLPGSNVTDLRSGQAMVAQGKDPNMVPISQFSPAGLDTSFPKRFFRLFPLQFVPEEQGMGRLRTRGNQQEFLDDLCVVLPITSYGEFEKDESITRVSGGGRKDCVSFRTRNPMVLIELSWDSADDFDLEVTEPNGTVVSRDAPDAGVGELNNDNNVGACNIMIPAGKEAVLYRQEDELMSGDYTATIKHFNNCGDGRTRYRLRVIVDGEVVVFRTGLSNAPKDTVVTRVNFSL</sequence>
<feature type="chain" id="PRO_5004454473" description="DUF2135 domain-containing protein" evidence="1">
    <location>
        <begin position="22"/>
        <end position="292"/>
    </location>
</feature>
<keyword evidence="1" id="KW-0732">Signal</keyword>
<protein>
    <recommendedName>
        <fullName evidence="4">DUF2135 domain-containing protein</fullName>
    </recommendedName>
</protein>
<dbReference type="RefSeq" id="XP_005714262.1">
    <property type="nucleotide sequence ID" value="XM_005714205.1"/>
</dbReference>
<reference evidence="3" key="1">
    <citation type="journal article" date="2013" name="Proc. Natl. Acad. Sci. U.S.A.">
        <title>Genome structure and metabolic features in the red seaweed Chondrus crispus shed light on evolution of the Archaeplastida.</title>
        <authorList>
            <person name="Collen J."/>
            <person name="Porcel B."/>
            <person name="Carre W."/>
            <person name="Ball S.G."/>
            <person name="Chaparro C."/>
            <person name="Tonon T."/>
            <person name="Barbeyron T."/>
            <person name="Michel G."/>
            <person name="Noel B."/>
            <person name="Valentin K."/>
            <person name="Elias M."/>
            <person name="Artiguenave F."/>
            <person name="Arun A."/>
            <person name="Aury J.M."/>
            <person name="Barbosa-Neto J.F."/>
            <person name="Bothwell J.H."/>
            <person name="Bouget F.Y."/>
            <person name="Brillet L."/>
            <person name="Cabello-Hurtado F."/>
            <person name="Capella-Gutierrez S."/>
            <person name="Charrier B."/>
            <person name="Cladiere L."/>
            <person name="Cock J.M."/>
            <person name="Coelho S.M."/>
            <person name="Colleoni C."/>
            <person name="Czjzek M."/>
            <person name="Da Silva C."/>
            <person name="Delage L."/>
            <person name="Denoeud F."/>
            <person name="Deschamps P."/>
            <person name="Dittami S.M."/>
            <person name="Gabaldon T."/>
            <person name="Gachon C.M."/>
            <person name="Groisillier A."/>
            <person name="Herve C."/>
            <person name="Jabbari K."/>
            <person name="Katinka M."/>
            <person name="Kloareg B."/>
            <person name="Kowalczyk N."/>
            <person name="Labadie K."/>
            <person name="Leblanc C."/>
            <person name="Lopez P.J."/>
            <person name="McLachlan D.H."/>
            <person name="Meslet-Cladiere L."/>
            <person name="Moustafa A."/>
            <person name="Nehr Z."/>
            <person name="Nyvall Collen P."/>
            <person name="Panaud O."/>
            <person name="Partensky F."/>
            <person name="Poulain J."/>
            <person name="Rensing S.A."/>
            <person name="Rousvoal S."/>
            <person name="Samson G."/>
            <person name="Symeonidi A."/>
            <person name="Weissenbach J."/>
            <person name="Zambounis A."/>
            <person name="Wincker P."/>
            <person name="Boyen C."/>
        </authorList>
    </citation>
    <scope>NUCLEOTIDE SEQUENCE [LARGE SCALE GENOMIC DNA]</scope>
    <source>
        <strain evidence="3">cv. Stackhouse</strain>
    </source>
</reference>
<dbReference type="AlphaFoldDB" id="R7Q9I4"/>
<evidence type="ECO:0000256" key="1">
    <source>
        <dbReference type="SAM" id="SignalP"/>
    </source>
</evidence>
<proteinExistence type="predicted"/>
<evidence type="ECO:0008006" key="4">
    <source>
        <dbReference type="Google" id="ProtNLM"/>
    </source>
</evidence>
<dbReference type="OrthoDB" id="12527at2759"/>
<dbReference type="Gramene" id="CDF34443">
    <property type="protein sequence ID" value="CDF34443"/>
    <property type="gene ID" value="CHC_T00003141001"/>
</dbReference>